<dbReference type="Proteomes" id="UP001057375">
    <property type="component" value="Unassembled WGS sequence"/>
</dbReference>
<protein>
    <submittedName>
        <fullName evidence="9">Tubulin gamma chain</fullName>
    </submittedName>
</protein>
<sequence>VMAATTTTLRYPGYMNNDLVGLMASLIPTPKCHFLMTSYAPITSATTAPVSAVHATTAADATKSTIKKTSVPTIMTSLLQPKNIMVSCVGGRETEIRSGARGIISKMKGSFLSVLDIIQGDVTTSAVHQALRGIKARPELARFVPWGPSSIHVALARRSKYVAAPHSVTGLMLANHTSIRHLFSHTVAQFDKLFDKGAYLAEFRRSDLFMDKEEELQAEFKDSVEVVKSVIEEYRVAEQPDYLSFKP</sequence>
<dbReference type="InterPro" id="IPR037103">
    <property type="entry name" value="Tubulin/FtsZ-like_C"/>
</dbReference>
<dbReference type="InterPro" id="IPR036525">
    <property type="entry name" value="Tubulin/FtsZ_GTPase_sf"/>
</dbReference>
<dbReference type="Pfam" id="PF03953">
    <property type="entry name" value="Tubulin_C"/>
    <property type="match status" value="1"/>
</dbReference>
<reference evidence="9" key="1">
    <citation type="submission" date="2022-03" db="EMBL/GenBank/DDBJ databases">
        <title>Draft genome sequence of Aduncisulcus paluster, a free-living microaerophilic Fornicata.</title>
        <authorList>
            <person name="Yuyama I."/>
            <person name="Kume K."/>
            <person name="Tamura T."/>
            <person name="Inagaki Y."/>
            <person name="Hashimoto T."/>
        </authorList>
    </citation>
    <scope>NUCLEOTIDE SEQUENCE</scope>
    <source>
        <strain evidence="9">NY0171</strain>
    </source>
</reference>
<evidence type="ECO:0000256" key="4">
    <source>
        <dbReference type="ARBA" id="ARBA00022701"/>
    </source>
</evidence>
<organism evidence="9 10">
    <name type="scientific">Aduncisulcus paluster</name>
    <dbReference type="NCBI Taxonomy" id="2918883"/>
    <lineage>
        <taxon>Eukaryota</taxon>
        <taxon>Metamonada</taxon>
        <taxon>Carpediemonas-like organisms</taxon>
        <taxon>Aduncisulcus</taxon>
    </lineage>
</organism>
<proteinExistence type="inferred from homology"/>
<comment type="subcellular location">
    <subcellularLocation>
        <location evidence="1">Cytoplasm</location>
        <location evidence="1">Cytoskeleton</location>
    </subcellularLocation>
</comment>
<feature type="non-terminal residue" evidence="9">
    <location>
        <position position="1"/>
    </location>
</feature>
<dbReference type="InterPro" id="IPR018316">
    <property type="entry name" value="Tubulin/FtsZ_2-layer-sand-dom"/>
</dbReference>
<dbReference type="PRINTS" id="PR01164">
    <property type="entry name" value="GAMMATUBULIN"/>
</dbReference>
<feature type="domain" description="Tubulin/FtsZ 2-layer sandwich" evidence="8">
    <location>
        <begin position="15"/>
        <end position="188"/>
    </location>
</feature>
<keyword evidence="10" id="KW-1185">Reference proteome</keyword>
<dbReference type="Gene3D" id="3.40.50.1440">
    <property type="entry name" value="Tubulin/FtsZ, GTPase domain"/>
    <property type="match status" value="1"/>
</dbReference>
<name>A0ABQ5JVF0_9EUKA</name>
<dbReference type="InterPro" id="IPR023123">
    <property type="entry name" value="Tubulin_C"/>
</dbReference>
<dbReference type="Gene3D" id="3.30.1330.20">
    <property type="entry name" value="Tubulin/FtsZ, C-terminal domain"/>
    <property type="match status" value="1"/>
</dbReference>
<dbReference type="SUPFAM" id="SSF55307">
    <property type="entry name" value="Tubulin C-terminal domain-like"/>
    <property type="match status" value="1"/>
</dbReference>
<keyword evidence="5" id="KW-0547">Nucleotide-binding</keyword>
<evidence type="ECO:0000256" key="2">
    <source>
        <dbReference type="ARBA" id="ARBA00009636"/>
    </source>
</evidence>
<dbReference type="SMART" id="SM00865">
    <property type="entry name" value="Tubulin_C"/>
    <property type="match status" value="1"/>
</dbReference>
<evidence type="ECO:0000256" key="7">
    <source>
        <dbReference type="ARBA" id="ARBA00023212"/>
    </source>
</evidence>
<evidence type="ECO:0000313" key="9">
    <source>
        <dbReference type="EMBL" id="GKT13451.1"/>
    </source>
</evidence>
<dbReference type="InterPro" id="IPR008280">
    <property type="entry name" value="Tub_FtsZ_C"/>
</dbReference>
<accession>A0ABQ5JVF0</accession>
<dbReference type="PANTHER" id="PTHR11588">
    <property type="entry name" value="TUBULIN"/>
    <property type="match status" value="1"/>
</dbReference>
<dbReference type="Gene3D" id="1.10.287.600">
    <property type="entry name" value="Helix hairpin bin"/>
    <property type="match status" value="1"/>
</dbReference>
<dbReference type="InterPro" id="IPR000217">
    <property type="entry name" value="Tubulin"/>
</dbReference>
<dbReference type="InterPro" id="IPR002454">
    <property type="entry name" value="Gamma_tubulin"/>
</dbReference>
<evidence type="ECO:0000256" key="1">
    <source>
        <dbReference type="ARBA" id="ARBA00004245"/>
    </source>
</evidence>
<evidence type="ECO:0000313" key="10">
    <source>
        <dbReference type="Proteomes" id="UP001057375"/>
    </source>
</evidence>
<evidence type="ECO:0000256" key="3">
    <source>
        <dbReference type="ARBA" id="ARBA00022490"/>
    </source>
</evidence>
<gene>
    <name evidence="9" type="ORF">ADUPG1_010267</name>
</gene>
<evidence type="ECO:0000256" key="5">
    <source>
        <dbReference type="ARBA" id="ARBA00022741"/>
    </source>
</evidence>
<comment type="caution">
    <text evidence="9">The sequence shown here is derived from an EMBL/GenBank/DDBJ whole genome shotgun (WGS) entry which is preliminary data.</text>
</comment>
<keyword evidence="3" id="KW-0963">Cytoplasm</keyword>
<comment type="similarity">
    <text evidence="2">Belongs to the tubulin family.</text>
</comment>
<dbReference type="EMBL" id="BQXS01011511">
    <property type="protein sequence ID" value="GKT13451.1"/>
    <property type="molecule type" value="Genomic_DNA"/>
</dbReference>
<keyword evidence="6" id="KW-0342">GTP-binding</keyword>
<evidence type="ECO:0000256" key="6">
    <source>
        <dbReference type="ARBA" id="ARBA00023134"/>
    </source>
</evidence>
<keyword evidence="7" id="KW-0206">Cytoskeleton</keyword>
<keyword evidence="4" id="KW-0493">Microtubule</keyword>
<evidence type="ECO:0000259" key="8">
    <source>
        <dbReference type="SMART" id="SM00865"/>
    </source>
</evidence>